<evidence type="ECO:0000313" key="2">
    <source>
        <dbReference type="Proteomes" id="UP001519887"/>
    </source>
</evidence>
<accession>A0ABS7CL98</accession>
<reference evidence="1 2" key="1">
    <citation type="submission" date="2021-07" db="EMBL/GenBank/DDBJ databases">
        <title>Paenibacillus radiodurans sp. nov., isolated from the southeastern edge of Tengger Desert.</title>
        <authorList>
            <person name="Zhang G."/>
        </authorList>
    </citation>
    <scope>NUCLEOTIDE SEQUENCE [LARGE SCALE GENOMIC DNA]</scope>
    <source>
        <strain evidence="1 2">CCM 7311</strain>
    </source>
</reference>
<feature type="non-terminal residue" evidence="1">
    <location>
        <position position="157"/>
    </location>
</feature>
<sequence>MAPRAIVLHNTINDYGDGAESDPLGLETAKFVYNTLGYDADDLVKFNIRPLAPGDGHSEDAPQRQRTAEYLNHYFYDKEMPAETAEYLSDDPFDNEGKRAENAYNRYFGGYETIAPWKDYAFPITPSVTTSGLPGGTTGTAYSQTLAAAGDTPIAWS</sequence>
<evidence type="ECO:0000313" key="1">
    <source>
        <dbReference type="EMBL" id="MBW7461719.1"/>
    </source>
</evidence>
<proteinExistence type="predicted"/>
<comment type="caution">
    <text evidence="1">The sequence shown here is derived from an EMBL/GenBank/DDBJ whole genome shotgun (WGS) entry which is preliminary data.</text>
</comment>
<dbReference type="Proteomes" id="UP001519887">
    <property type="component" value="Unassembled WGS sequence"/>
</dbReference>
<name>A0ABS7CL98_9BACL</name>
<protein>
    <submittedName>
        <fullName evidence="1">Uncharacterized protein</fullName>
    </submittedName>
</protein>
<organism evidence="1 2">
    <name type="scientific">Paenibacillus sepulcri</name>
    <dbReference type="NCBI Taxonomy" id="359917"/>
    <lineage>
        <taxon>Bacteria</taxon>
        <taxon>Bacillati</taxon>
        <taxon>Bacillota</taxon>
        <taxon>Bacilli</taxon>
        <taxon>Bacillales</taxon>
        <taxon>Paenibacillaceae</taxon>
        <taxon>Paenibacillus</taxon>
    </lineage>
</organism>
<gene>
    <name evidence="1" type="ORF">K0U00_47465</name>
</gene>
<dbReference type="EMBL" id="JAHZIK010003208">
    <property type="protein sequence ID" value="MBW7461719.1"/>
    <property type="molecule type" value="Genomic_DNA"/>
</dbReference>
<keyword evidence="2" id="KW-1185">Reference proteome</keyword>